<feature type="domain" description="C2H2-type" evidence="3">
    <location>
        <begin position="182"/>
        <end position="204"/>
    </location>
</feature>
<protein>
    <recommendedName>
        <fullName evidence="3">C2H2-type domain-containing protein</fullName>
    </recommendedName>
</protein>
<feature type="region of interest" description="Disordered" evidence="2">
    <location>
        <begin position="1"/>
        <end position="20"/>
    </location>
</feature>
<dbReference type="SMART" id="SM00355">
    <property type="entry name" value="ZnF_C2H2"/>
    <property type="match status" value="2"/>
</dbReference>
<dbReference type="PROSITE" id="PS00028">
    <property type="entry name" value="ZINC_FINGER_C2H2_1"/>
    <property type="match status" value="1"/>
</dbReference>
<evidence type="ECO:0000313" key="4">
    <source>
        <dbReference type="EMBL" id="CAL8119718.1"/>
    </source>
</evidence>
<proteinExistence type="predicted"/>
<sequence>MRQRIQNSVITGPSASTSASCTSKSQILEQMNETNQMQNDSSSEISERTEIYRVEPCSSASSTFIPCERPSSNQQVTENECFIVNNEGQDETFSHTNEVMANSNKKGWERVIPDVQGGNPTSSGLLQSQIKTEIRLCGLTLTVHRKVVPGKATPLMKMRCHVREANKDKMRKTKSKTKRMLLTCPQCPEKFRGKYSLREHKKSHGFQCDICGRPIPGNSTHNLLDHKFSHKNDEERRAALHWLQRKN</sequence>
<dbReference type="Proteomes" id="UP001642540">
    <property type="component" value="Unassembled WGS sequence"/>
</dbReference>
<organism evidence="4 5">
    <name type="scientific">Orchesella dallaii</name>
    <dbReference type="NCBI Taxonomy" id="48710"/>
    <lineage>
        <taxon>Eukaryota</taxon>
        <taxon>Metazoa</taxon>
        <taxon>Ecdysozoa</taxon>
        <taxon>Arthropoda</taxon>
        <taxon>Hexapoda</taxon>
        <taxon>Collembola</taxon>
        <taxon>Entomobryomorpha</taxon>
        <taxon>Entomobryoidea</taxon>
        <taxon>Orchesellidae</taxon>
        <taxon>Orchesellinae</taxon>
        <taxon>Orchesella</taxon>
    </lineage>
</organism>
<reference evidence="4 5" key="1">
    <citation type="submission" date="2024-08" db="EMBL/GenBank/DDBJ databases">
        <authorList>
            <person name="Cucini C."/>
            <person name="Frati F."/>
        </authorList>
    </citation>
    <scope>NUCLEOTIDE SEQUENCE [LARGE SCALE GENOMIC DNA]</scope>
</reference>
<dbReference type="PROSITE" id="PS51257">
    <property type="entry name" value="PROKAR_LIPOPROTEIN"/>
    <property type="match status" value="1"/>
</dbReference>
<evidence type="ECO:0000313" key="5">
    <source>
        <dbReference type="Proteomes" id="UP001642540"/>
    </source>
</evidence>
<keyword evidence="1" id="KW-0862">Zinc</keyword>
<dbReference type="EMBL" id="CAXLJM020000061">
    <property type="protein sequence ID" value="CAL8119718.1"/>
    <property type="molecule type" value="Genomic_DNA"/>
</dbReference>
<accession>A0ABP1R4F0</accession>
<gene>
    <name evidence="4" type="ORF">ODALV1_LOCUS18687</name>
</gene>
<dbReference type="Gene3D" id="3.30.160.60">
    <property type="entry name" value="Classic Zinc Finger"/>
    <property type="match status" value="1"/>
</dbReference>
<keyword evidence="1" id="KW-0863">Zinc-finger</keyword>
<evidence type="ECO:0000259" key="3">
    <source>
        <dbReference type="PROSITE" id="PS50157"/>
    </source>
</evidence>
<feature type="compositionally biased region" description="Polar residues" evidence="2">
    <location>
        <begin position="1"/>
        <end position="13"/>
    </location>
</feature>
<comment type="caution">
    <text evidence="4">The sequence shown here is derived from an EMBL/GenBank/DDBJ whole genome shotgun (WGS) entry which is preliminary data.</text>
</comment>
<keyword evidence="5" id="KW-1185">Reference proteome</keyword>
<evidence type="ECO:0000256" key="1">
    <source>
        <dbReference type="PROSITE-ProRule" id="PRU00042"/>
    </source>
</evidence>
<dbReference type="InterPro" id="IPR013087">
    <property type="entry name" value="Znf_C2H2_type"/>
</dbReference>
<dbReference type="PROSITE" id="PS50157">
    <property type="entry name" value="ZINC_FINGER_C2H2_2"/>
    <property type="match status" value="1"/>
</dbReference>
<evidence type="ECO:0000256" key="2">
    <source>
        <dbReference type="SAM" id="MobiDB-lite"/>
    </source>
</evidence>
<name>A0ABP1R4F0_9HEXA</name>
<keyword evidence="1" id="KW-0479">Metal-binding</keyword>